<dbReference type="InterPro" id="IPR023214">
    <property type="entry name" value="HAD_sf"/>
</dbReference>
<sequence>MKYIFDFDDVLFNNTEQFKKYMYECLEDAGVPSHVAVEYYKKVRHEFSLRNFLTHFGKEHIYEKIMSKCPDFLNTELLEIIKKIRKENCYMITHGEKEYQLDKIKKTGITPLFSEIIVIQGSKKEAVERVCAKHKGEEVIFIDDRADRFADLDFKKFPNLKTILYTGQNLEPYLQ</sequence>
<comment type="caution">
    <text evidence="1">The sequence shown here is derived from an EMBL/GenBank/DDBJ whole genome shotgun (WGS) entry which is preliminary data.</text>
</comment>
<gene>
    <name evidence="1" type="ORF">UV91_C0001G0077</name>
</gene>
<organism evidence="1 2">
    <name type="scientific">Candidatus Nomurabacteria bacterium GW2011_GWF2_43_24</name>
    <dbReference type="NCBI Taxonomy" id="1618778"/>
    <lineage>
        <taxon>Bacteria</taxon>
        <taxon>Candidatus Nomuraibacteriota</taxon>
    </lineage>
</organism>
<proteinExistence type="predicted"/>
<dbReference type="Pfam" id="PF00702">
    <property type="entry name" value="Hydrolase"/>
    <property type="match status" value="1"/>
</dbReference>
<dbReference type="Gene3D" id="3.40.50.1000">
    <property type="entry name" value="HAD superfamily/HAD-like"/>
    <property type="match status" value="1"/>
</dbReference>
<dbReference type="Proteomes" id="UP000033907">
    <property type="component" value="Unassembled WGS sequence"/>
</dbReference>
<dbReference type="AlphaFoldDB" id="A0A0G1EPF0"/>
<evidence type="ECO:0000313" key="2">
    <source>
        <dbReference type="Proteomes" id="UP000033907"/>
    </source>
</evidence>
<dbReference type="InterPro" id="IPR036412">
    <property type="entry name" value="HAD-like_sf"/>
</dbReference>
<reference evidence="1 2" key="1">
    <citation type="journal article" date="2015" name="Nature">
        <title>rRNA introns, odd ribosomes, and small enigmatic genomes across a large radiation of phyla.</title>
        <authorList>
            <person name="Brown C.T."/>
            <person name="Hug L.A."/>
            <person name="Thomas B.C."/>
            <person name="Sharon I."/>
            <person name="Castelle C.J."/>
            <person name="Singh A."/>
            <person name="Wilkins M.J."/>
            <person name="Williams K.H."/>
            <person name="Banfield J.F."/>
        </authorList>
    </citation>
    <scope>NUCLEOTIDE SEQUENCE [LARGE SCALE GENOMIC DNA]</scope>
</reference>
<evidence type="ECO:0000313" key="1">
    <source>
        <dbReference type="EMBL" id="KKT11865.1"/>
    </source>
</evidence>
<dbReference type="SUPFAM" id="SSF56784">
    <property type="entry name" value="HAD-like"/>
    <property type="match status" value="1"/>
</dbReference>
<accession>A0A0G1EPF0</accession>
<dbReference type="EMBL" id="LCGH01000001">
    <property type="protein sequence ID" value="KKT11865.1"/>
    <property type="molecule type" value="Genomic_DNA"/>
</dbReference>
<name>A0A0G1EPF0_9BACT</name>
<protein>
    <submittedName>
        <fullName evidence="1">Uncharacterized protein</fullName>
    </submittedName>
</protein>